<feature type="chain" id="PRO_5024865378" evidence="1">
    <location>
        <begin position="34"/>
        <end position="68"/>
    </location>
</feature>
<dbReference type="AlphaFoldDB" id="A0A5N7C9N5"/>
<proteinExistence type="predicted"/>
<evidence type="ECO:0000256" key="1">
    <source>
        <dbReference type="SAM" id="SignalP"/>
    </source>
</evidence>
<evidence type="ECO:0000313" key="2">
    <source>
        <dbReference type="EMBL" id="KAE8390850.1"/>
    </source>
</evidence>
<sequence>MKTIVIYLRHHPHHLPPIIVFFISALSLVPASGLPPLGSCPWLGSCRRPPHHTYRSESLTPTARFPNA</sequence>
<keyword evidence="1" id="KW-0732">Signal</keyword>
<protein>
    <submittedName>
        <fullName evidence="2">Uncharacterized protein</fullName>
    </submittedName>
</protein>
<gene>
    <name evidence="2" type="ORF">BDV23DRAFT_77781</name>
</gene>
<feature type="signal peptide" evidence="1">
    <location>
        <begin position="1"/>
        <end position="33"/>
    </location>
</feature>
<dbReference type="EMBL" id="ML735251">
    <property type="protein sequence ID" value="KAE8390850.1"/>
    <property type="molecule type" value="Genomic_DNA"/>
</dbReference>
<name>A0A5N7C9N5_PETAA</name>
<dbReference type="Proteomes" id="UP000326877">
    <property type="component" value="Unassembled WGS sequence"/>
</dbReference>
<organism evidence="2">
    <name type="scientific">Petromyces alliaceus</name>
    <name type="common">Aspergillus alliaceus</name>
    <dbReference type="NCBI Taxonomy" id="209559"/>
    <lineage>
        <taxon>Eukaryota</taxon>
        <taxon>Fungi</taxon>
        <taxon>Dikarya</taxon>
        <taxon>Ascomycota</taxon>
        <taxon>Pezizomycotina</taxon>
        <taxon>Eurotiomycetes</taxon>
        <taxon>Eurotiomycetidae</taxon>
        <taxon>Eurotiales</taxon>
        <taxon>Aspergillaceae</taxon>
        <taxon>Aspergillus</taxon>
        <taxon>Aspergillus subgen. Circumdati</taxon>
    </lineage>
</organism>
<reference evidence="2" key="1">
    <citation type="submission" date="2019-04" db="EMBL/GenBank/DDBJ databases">
        <title>Friends and foes A comparative genomics studyof 23 Aspergillus species from section Flavi.</title>
        <authorList>
            <consortium name="DOE Joint Genome Institute"/>
            <person name="Kjaerbolling I."/>
            <person name="Vesth T."/>
            <person name="Frisvad J.C."/>
            <person name="Nybo J.L."/>
            <person name="Theobald S."/>
            <person name="Kildgaard S."/>
            <person name="Isbrandt T."/>
            <person name="Kuo A."/>
            <person name="Sato A."/>
            <person name="Lyhne E.K."/>
            <person name="Kogle M.E."/>
            <person name="Wiebenga A."/>
            <person name="Kun R.S."/>
            <person name="Lubbers R.J."/>
            <person name="Makela M.R."/>
            <person name="Barry K."/>
            <person name="Chovatia M."/>
            <person name="Clum A."/>
            <person name="Daum C."/>
            <person name="Haridas S."/>
            <person name="He G."/>
            <person name="LaButti K."/>
            <person name="Lipzen A."/>
            <person name="Mondo S."/>
            <person name="Riley R."/>
            <person name="Salamov A."/>
            <person name="Simmons B.A."/>
            <person name="Magnuson J.K."/>
            <person name="Henrissat B."/>
            <person name="Mortensen U.H."/>
            <person name="Larsen T.O."/>
            <person name="Devries R.P."/>
            <person name="Grigoriev I.V."/>
            <person name="Machida M."/>
            <person name="Baker S.E."/>
            <person name="Andersen M.R."/>
        </authorList>
    </citation>
    <scope>NUCLEOTIDE SEQUENCE [LARGE SCALE GENOMIC DNA]</scope>
    <source>
        <strain evidence="2">IBT 14317</strain>
    </source>
</reference>
<accession>A0A5N7C9N5</accession>